<dbReference type="GO" id="GO:0030018">
    <property type="term" value="C:Z disc"/>
    <property type="evidence" value="ECO:0007669"/>
    <property type="project" value="TreeGrafter"/>
</dbReference>
<dbReference type="CDD" id="cd08368">
    <property type="entry name" value="LIM"/>
    <property type="match status" value="2"/>
</dbReference>
<dbReference type="Pfam" id="PF00412">
    <property type="entry name" value="LIM"/>
    <property type="match status" value="3"/>
</dbReference>
<dbReference type="AlphaFoldDB" id="A0AB40DBI1"/>
<reference evidence="8" key="1">
    <citation type="submission" date="2025-08" db="UniProtKB">
        <authorList>
            <consortium name="RefSeq"/>
        </authorList>
    </citation>
    <scope>IDENTIFICATION</scope>
</reference>
<dbReference type="GO" id="GO:0005634">
    <property type="term" value="C:nucleus"/>
    <property type="evidence" value="ECO:0007669"/>
    <property type="project" value="TreeGrafter"/>
</dbReference>
<dbReference type="SUPFAM" id="SSF57716">
    <property type="entry name" value="Glucocorticoid receptor-like (DNA-binding domain)"/>
    <property type="match status" value="2"/>
</dbReference>
<keyword evidence="1 5" id="KW-0479">Metal-binding</keyword>
<dbReference type="Gene3D" id="2.10.110.10">
    <property type="entry name" value="Cysteine Rich Protein"/>
    <property type="match status" value="3"/>
</dbReference>
<dbReference type="PANTHER" id="PTHR24205">
    <property type="entry name" value="FOUR AND A HALF LIM DOMAINS PROTEIN"/>
    <property type="match status" value="1"/>
</dbReference>
<dbReference type="PROSITE" id="PS00478">
    <property type="entry name" value="LIM_DOMAIN_1"/>
    <property type="match status" value="2"/>
</dbReference>
<sequence length="203" mass="23117">MHNYIHRSTWGLHKKQVQQNHKYICNEEIWPRAINSLGKSYHPHHFTCTECGLVVDPKLFFAVADEVVCSECYLGKHVARCSACRAPILERGVATGGRKWHEKCFRCVSCSRPLVSATFFEINGYLFCKSHFRELFSSRCAGCAKPIDERAVVALSTKWHLKCFRCHECHRKITASKFGIQQGQPVCLDCQPIDLSPQNLCAS</sequence>
<dbReference type="GO" id="GO:0046872">
    <property type="term" value="F:metal ion binding"/>
    <property type="evidence" value="ECO:0007669"/>
    <property type="project" value="UniProtKB-KW"/>
</dbReference>
<gene>
    <name evidence="8" type="primary">LOC108010174</name>
</gene>
<organism evidence="7 8">
    <name type="scientific">Drosophila suzukii</name>
    <name type="common">Spotted-wing drosophila fruit fly</name>
    <dbReference type="NCBI Taxonomy" id="28584"/>
    <lineage>
        <taxon>Eukaryota</taxon>
        <taxon>Metazoa</taxon>
        <taxon>Ecdysozoa</taxon>
        <taxon>Arthropoda</taxon>
        <taxon>Hexapoda</taxon>
        <taxon>Insecta</taxon>
        <taxon>Pterygota</taxon>
        <taxon>Neoptera</taxon>
        <taxon>Endopterygota</taxon>
        <taxon>Diptera</taxon>
        <taxon>Brachycera</taxon>
        <taxon>Muscomorpha</taxon>
        <taxon>Ephydroidea</taxon>
        <taxon>Drosophilidae</taxon>
        <taxon>Drosophila</taxon>
        <taxon>Sophophora</taxon>
    </lineage>
</organism>
<evidence type="ECO:0000313" key="7">
    <source>
        <dbReference type="Proteomes" id="UP001652628"/>
    </source>
</evidence>
<evidence type="ECO:0000256" key="3">
    <source>
        <dbReference type="ARBA" id="ARBA00022833"/>
    </source>
</evidence>
<dbReference type="InterPro" id="IPR001781">
    <property type="entry name" value="Znf_LIM"/>
</dbReference>
<evidence type="ECO:0000259" key="6">
    <source>
        <dbReference type="PROSITE" id="PS50023"/>
    </source>
</evidence>
<evidence type="ECO:0000256" key="4">
    <source>
        <dbReference type="ARBA" id="ARBA00023038"/>
    </source>
</evidence>
<keyword evidence="3 5" id="KW-0862">Zinc</keyword>
<dbReference type="SMART" id="SM00132">
    <property type="entry name" value="LIM"/>
    <property type="match status" value="3"/>
</dbReference>
<keyword evidence="2" id="KW-0677">Repeat</keyword>
<name>A0AB40DBI1_DROSZ</name>
<dbReference type="Proteomes" id="UP001652628">
    <property type="component" value="Chromosome 2R"/>
</dbReference>
<proteinExistence type="predicted"/>
<feature type="domain" description="LIM zinc-binding" evidence="6">
    <location>
        <begin position="139"/>
        <end position="197"/>
    </location>
</feature>
<keyword evidence="7" id="KW-1185">Reference proteome</keyword>
<dbReference type="GeneID" id="108010174"/>
<dbReference type="PROSITE" id="PS50023">
    <property type="entry name" value="LIM_DOMAIN_2"/>
    <property type="match status" value="2"/>
</dbReference>
<evidence type="ECO:0000313" key="8">
    <source>
        <dbReference type="RefSeq" id="XP_065719802.2"/>
    </source>
</evidence>
<evidence type="ECO:0000256" key="5">
    <source>
        <dbReference type="PROSITE-ProRule" id="PRU00125"/>
    </source>
</evidence>
<feature type="domain" description="LIM zinc-binding" evidence="6">
    <location>
        <begin position="79"/>
        <end position="138"/>
    </location>
</feature>
<dbReference type="PANTHER" id="PTHR24205:SF16">
    <property type="entry name" value="GH01042P-RELATED"/>
    <property type="match status" value="1"/>
</dbReference>
<dbReference type="RefSeq" id="XP_065719802.2">
    <property type="nucleotide sequence ID" value="XM_065863730.2"/>
</dbReference>
<dbReference type="GO" id="GO:0003712">
    <property type="term" value="F:transcription coregulator activity"/>
    <property type="evidence" value="ECO:0007669"/>
    <property type="project" value="TreeGrafter"/>
</dbReference>
<protein>
    <submittedName>
        <fullName evidence="8">Transforming growth factor beta-1-induced transcript 1 protein</fullName>
    </submittedName>
</protein>
<keyword evidence="4 5" id="KW-0440">LIM domain</keyword>
<evidence type="ECO:0000256" key="2">
    <source>
        <dbReference type="ARBA" id="ARBA00022737"/>
    </source>
</evidence>
<accession>A0AB40DBI1</accession>
<evidence type="ECO:0000256" key="1">
    <source>
        <dbReference type="ARBA" id="ARBA00022723"/>
    </source>
</evidence>